<evidence type="ECO:0000313" key="1">
    <source>
        <dbReference type="EMBL" id="KAF0542796.1"/>
    </source>
</evidence>
<protein>
    <submittedName>
        <fullName evidence="1">Uncharacterized protein</fullName>
    </submittedName>
</protein>
<comment type="caution">
    <text evidence="1">The sequence shown here is derived from an EMBL/GenBank/DDBJ whole genome shotgun (WGS) entry which is preliminary data.</text>
</comment>
<name>A0A8H4ERX8_GIGMA</name>
<gene>
    <name evidence="1" type="ORF">F8M41_004422</name>
</gene>
<dbReference type="AlphaFoldDB" id="A0A8H4ERX8"/>
<keyword evidence="2" id="KW-1185">Reference proteome</keyword>
<dbReference type="EMBL" id="WTPW01000141">
    <property type="protein sequence ID" value="KAF0542796.1"/>
    <property type="molecule type" value="Genomic_DNA"/>
</dbReference>
<organism evidence="1 2">
    <name type="scientific">Gigaspora margarita</name>
    <dbReference type="NCBI Taxonomy" id="4874"/>
    <lineage>
        <taxon>Eukaryota</taxon>
        <taxon>Fungi</taxon>
        <taxon>Fungi incertae sedis</taxon>
        <taxon>Mucoromycota</taxon>
        <taxon>Glomeromycotina</taxon>
        <taxon>Glomeromycetes</taxon>
        <taxon>Diversisporales</taxon>
        <taxon>Gigasporaceae</taxon>
        <taxon>Gigaspora</taxon>
    </lineage>
</organism>
<proteinExistence type="predicted"/>
<accession>A0A8H4ERX8</accession>
<reference evidence="1 2" key="1">
    <citation type="journal article" date="2019" name="Environ. Microbiol.">
        <title>At the nexus of three kingdoms: the genome of the mycorrhizal fungus Gigaspora margarita provides insights into plant, endobacterial and fungal interactions.</title>
        <authorList>
            <person name="Venice F."/>
            <person name="Ghignone S."/>
            <person name="Salvioli di Fossalunga A."/>
            <person name="Amselem J."/>
            <person name="Novero M."/>
            <person name="Xianan X."/>
            <person name="Sedzielewska Toro K."/>
            <person name="Morin E."/>
            <person name="Lipzen A."/>
            <person name="Grigoriev I.V."/>
            <person name="Henrissat B."/>
            <person name="Martin F.M."/>
            <person name="Bonfante P."/>
        </authorList>
    </citation>
    <scope>NUCLEOTIDE SEQUENCE [LARGE SCALE GENOMIC DNA]</scope>
    <source>
        <strain evidence="1 2">BEG34</strain>
    </source>
</reference>
<sequence>MELGKDERTAFGYYVYCHVTIVDHHVHRNSLRSSEMSHCQLKKWNIWSGQPFYNVNVLDWLISQENFPGNHHSPQDAINAFKKDIPSFYKNELEKKTFMISKLRVRNLKLA</sequence>
<dbReference type="OrthoDB" id="2382477at2759"/>
<dbReference type="Proteomes" id="UP000439903">
    <property type="component" value="Unassembled WGS sequence"/>
</dbReference>
<evidence type="ECO:0000313" key="2">
    <source>
        <dbReference type="Proteomes" id="UP000439903"/>
    </source>
</evidence>